<dbReference type="EC" id="4.2.1.81" evidence="1"/>
<dbReference type="GO" id="GO:0047808">
    <property type="term" value="F:D(-)-tartrate dehydratase activity"/>
    <property type="evidence" value="ECO:0007669"/>
    <property type="project" value="UniProtKB-EC"/>
</dbReference>
<accession>A0A644ZX38</accession>
<comment type="caution">
    <text evidence="1">The sequence shown here is derived from an EMBL/GenBank/DDBJ whole genome shotgun (WGS) entry which is preliminary data.</text>
</comment>
<protein>
    <submittedName>
        <fullName evidence="1">D(-)-tartrate dehydratase</fullName>
        <ecNumber evidence="1">4.2.1.81</ecNumber>
    </submittedName>
</protein>
<dbReference type="SUPFAM" id="SSF51604">
    <property type="entry name" value="Enolase C-terminal domain-like"/>
    <property type="match status" value="1"/>
</dbReference>
<reference evidence="1" key="1">
    <citation type="submission" date="2019-08" db="EMBL/GenBank/DDBJ databases">
        <authorList>
            <person name="Kucharzyk K."/>
            <person name="Murdoch R.W."/>
            <person name="Higgins S."/>
            <person name="Loffler F."/>
        </authorList>
    </citation>
    <scope>NUCLEOTIDE SEQUENCE</scope>
</reference>
<proteinExistence type="predicted"/>
<evidence type="ECO:0000313" key="1">
    <source>
        <dbReference type="EMBL" id="MPM45550.1"/>
    </source>
</evidence>
<gene>
    <name evidence="1" type="primary">tarD_2</name>
    <name evidence="1" type="ORF">SDC9_92238</name>
</gene>
<keyword evidence="1" id="KW-0456">Lyase</keyword>
<name>A0A644ZX38_9ZZZZ</name>
<dbReference type="AlphaFoldDB" id="A0A644ZX38"/>
<dbReference type="Gene3D" id="3.20.20.120">
    <property type="entry name" value="Enolase-like C-terminal domain"/>
    <property type="match status" value="1"/>
</dbReference>
<dbReference type="InterPro" id="IPR036849">
    <property type="entry name" value="Enolase-like_C_sf"/>
</dbReference>
<dbReference type="EMBL" id="VSSQ01010920">
    <property type="protein sequence ID" value="MPM45550.1"/>
    <property type="molecule type" value="Genomic_DNA"/>
</dbReference>
<organism evidence="1">
    <name type="scientific">bioreactor metagenome</name>
    <dbReference type="NCBI Taxonomy" id="1076179"/>
    <lineage>
        <taxon>unclassified sequences</taxon>
        <taxon>metagenomes</taxon>
        <taxon>ecological metagenomes</taxon>
    </lineage>
</organism>
<sequence length="80" mass="8454">MRHGVSRAHIMPHGGNMMSLHVAAGLGLGSAESYPGLFGAFGGFSDEVHIRDGMASLPTAPGIGFEHQPALYRIFTELCD</sequence>